<dbReference type="InterPro" id="IPR056832">
    <property type="entry name" value="ARM_TT21_2nd"/>
</dbReference>
<dbReference type="SMART" id="SM00028">
    <property type="entry name" value="TPR"/>
    <property type="match status" value="11"/>
</dbReference>
<dbReference type="InterPro" id="IPR056834">
    <property type="entry name" value="ARM_TT21_C"/>
</dbReference>
<evidence type="ECO:0000259" key="5">
    <source>
        <dbReference type="Pfam" id="PF25060"/>
    </source>
</evidence>
<reference evidence="10 11" key="1">
    <citation type="submission" date="2015-01" db="EMBL/GenBank/DDBJ databases">
        <title>Evolution of Trichinella species and genotypes.</title>
        <authorList>
            <person name="Korhonen P.K."/>
            <person name="Edoardo P."/>
            <person name="Giuseppe L.R."/>
            <person name="Gasser R.B."/>
        </authorList>
    </citation>
    <scope>NUCLEOTIDE SEQUENCE [LARGE SCALE GENOMIC DNA]</scope>
    <source>
        <strain evidence="10">ISS417</strain>
    </source>
</reference>
<dbReference type="Pfam" id="PF25058">
    <property type="entry name" value="ARM_TT21"/>
    <property type="match status" value="1"/>
</dbReference>
<comment type="similarity">
    <text evidence="1">Belongs to the TTC21 family.</text>
</comment>
<evidence type="ECO:0000259" key="7">
    <source>
        <dbReference type="Pfam" id="PF25063"/>
    </source>
</evidence>
<dbReference type="STRING" id="144512.A0A0V0U4Z0"/>
<dbReference type="InterPro" id="IPR056833">
    <property type="entry name" value="ARM_TT21_N"/>
</dbReference>
<sequence length="1360" mass="156812">MFEKLFELLSKACLYPSNRESMAEIFYYIRTKRIEQAIGKIQNYLETALQDEHYRFLLGICYIFSGRNSEAIKEFEKVIQKSNVHVGALLGLLEAHKACDVRDVNSLEYYEAKLESLKTKAKNEVKQLNFIYPKTSIEIVEDLIQNSFLSSQVYLLKGWLLLALNKDVSAAHQCFQQSNQLSECDYQNPQSAMGLAECAKLERKYDEAISIYDSILEIMPTFFPAHIEKAELYFIKKEWKNCFKEVKMGKNVASDDITMEEMEILLLIVYEGYYNEAANQFSELLEHDKITAFEGKLSWIQWTLIYCRICGRNGVILKKAKSYLELELKKHPKNFAAMVAIGEVLRMSGLYESALDVFQKASKMDDETLCCFKEIAHCQISQGTLGEAKEQMDFINAIDDQWNASYEGALFKAFMSVASKPDPKTIRLTIEAMNTTVISFINDMSKSMEFGVEFLQKLNADFIMEILKITCDLLSAESDLVHSKEIESICKSSISILSQLLRYIPGLQTAYFISARLHILEDNFPQAILELQQLLKMEDFNVNVGLLLADAYIQNNNLTEATDVINASLSCDFTVRNLPEYYMVKAKQAHLSENFEEAIQMLRNALHTFTSKKDGKNKKSDFFFTMECREVLEMKMQLNLILLCISAKRVEEAQKVFLEVKQKRNAGFEASLLFIEAQLRLAKNDVEGCIYLLKNVLPDSWYYFEARKCLADVYLNYKQDVKNYITCHKEMIHSVECSEAYVLCGEAYMNICMPEKAIEMYEHAMKMRAKNINLTKMIGEAYVKSHNYSKAANYLEASLKNSNDDAIRYQLAHLLLKLKNYDKCEIIINQYIEKCTIQNAEVTNEMRNALNIAKVKELATFHELLSDLYNETNRPNESIQVLETAKALMMNRFMKYMIPCRSVIKAEPVALIGSEDFSNYVANLSLKIGKQHQRHRNYHKAIFHYTEGLSAAPKSIPIMLALAHVYLTTGQWEECEQQCQRVLRLDKENTEALLVRKMNVDILYQKNEKQLALENFECLLKQNPNNYHALLRIIDLSFRIGNLQYADNFIDLAMKNNPRTKHDPGFNYCKGYYEWNRGNPDGALQCFNRVRKDPQWGELATYNIVEICLNPDNQIIGSEYLEKDQSEDADSVNEGSNVKTLRISTATRLLKELRFNRNDECRYRLLENFILLASKSKADVEKALTNFLRLATSSENKATNIGSIFGIAQAHKLLKQHGKAKIYLKETLSVPWNLDDAKYLEQCWLLLANTYMNQGKMDAASEILKICMQHNASCIKALEYLSLINEKQQKWAEAVSNLETAWTICKHRHPAIGYRLAYIYLKAKRYVDAVDICHVVLKNFPDFPRIKHDILDKARLSFRT</sequence>
<evidence type="ECO:0000256" key="3">
    <source>
        <dbReference type="ARBA" id="ARBA00022803"/>
    </source>
</evidence>
<dbReference type="EMBL" id="JYDJ01000060">
    <property type="protein sequence ID" value="KRX46318.1"/>
    <property type="molecule type" value="Genomic_DNA"/>
</dbReference>
<evidence type="ECO:0000259" key="6">
    <source>
        <dbReference type="Pfam" id="PF25062"/>
    </source>
</evidence>
<evidence type="ECO:0000259" key="8">
    <source>
        <dbReference type="Pfam" id="PF25064"/>
    </source>
</evidence>
<organism evidence="10 11">
    <name type="scientific">Trichinella murrelli</name>
    <dbReference type="NCBI Taxonomy" id="144512"/>
    <lineage>
        <taxon>Eukaryota</taxon>
        <taxon>Metazoa</taxon>
        <taxon>Ecdysozoa</taxon>
        <taxon>Nematoda</taxon>
        <taxon>Enoplea</taxon>
        <taxon>Dorylaimia</taxon>
        <taxon>Trichinellida</taxon>
        <taxon>Trichinellidae</taxon>
        <taxon>Trichinella</taxon>
    </lineage>
</organism>
<feature type="domain" description="Tetratricopeptide repeat protein 21A/21B fourth ARM" evidence="9">
    <location>
        <begin position="774"/>
        <end position="891"/>
    </location>
</feature>
<evidence type="ECO:0000256" key="1">
    <source>
        <dbReference type="ARBA" id="ARBA00010935"/>
    </source>
</evidence>
<dbReference type="Proteomes" id="UP000055048">
    <property type="component" value="Unassembled WGS sequence"/>
</dbReference>
<evidence type="ECO:0000256" key="4">
    <source>
        <dbReference type="PROSITE-ProRule" id="PRU00339"/>
    </source>
</evidence>
<evidence type="ECO:0000313" key="10">
    <source>
        <dbReference type="EMBL" id="KRX46318.1"/>
    </source>
</evidence>
<keyword evidence="11" id="KW-1185">Reference proteome</keyword>
<dbReference type="Pfam" id="PF25062">
    <property type="entry name" value="ARM_TT21_N"/>
    <property type="match status" value="1"/>
</dbReference>
<accession>A0A0V0U4Z0</accession>
<dbReference type="GO" id="GO:0030991">
    <property type="term" value="C:intraciliary transport particle A"/>
    <property type="evidence" value="ECO:0007669"/>
    <property type="project" value="TreeGrafter"/>
</dbReference>
<dbReference type="Pfam" id="PF25063">
    <property type="entry name" value="ARM_TT21_C"/>
    <property type="match status" value="1"/>
</dbReference>
<dbReference type="Pfam" id="PF25060">
    <property type="entry name" value="ARM_TT21_2nd"/>
    <property type="match status" value="1"/>
</dbReference>
<feature type="domain" description="Tetratricopeptide repeat protein 21A/21B C-terminal ARM" evidence="7">
    <location>
        <begin position="1145"/>
        <end position="1355"/>
    </location>
</feature>
<feature type="repeat" description="TPR" evidence="4">
    <location>
        <begin position="335"/>
        <end position="368"/>
    </location>
</feature>
<feature type="domain" description="Tetratricopeptide repeat protein 21A/21B second ARM" evidence="5">
    <location>
        <begin position="300"/>
        <end position="555"/>
    </location>
</feature>
<feature type="domain" description="Tetratricopeptide repeat protein 21A/21B N-terminal ARM repeat" evidence="6">
    <location>
        <begin position="25"/>
        <end position="242"/>
    </location>
</feature>
<feature type="domain" description="Tetratricopeptide repeat protein 21A/21B fifth ARM repeats" evidence="8">
    <location>
        <begin position="998"/>
        <end position="1109"/>
    </location>
</feature>
<dbReference type="Gene3D" id="1.25.40.10">
    <property type="entry name" value="Tetratricopeptide repeat domain"/>
    <property type="match status" value="6"/>
</dbReference>
<evidence type="ECO:0000259" key="9">
    <source>
        <dbReference type="Pfam" id="PF25068"/>
    </source>
</evidence>
<comment type="caution">
    <text evidence="10">The sequence shown here is derived from an EMBL/GenBank/DDBJ whole genome shotgun (WGS) entry which is preliminary data.</text>
</comment>
<dbReference type="PANTHER" id="PTHR14699:SF0">
    <property type="entry name" value="TETRATRICOPEPTIDE REPEAT PROTEIN 21 HOMOLOG"/>
    <property type="match status" value="1"/>
</dbReference>
<dbReference type="InterPro" id="IPR011990">
    <property type="entry name" value="TPR-like_helical_dom_sf"/>
</dbReference>
<dbReference type="PANTHER" id="PTHR14699">
    <property type="entry name" value="STI2 PROTEIN-RELATED"/>
    <property type="match status" value="1"/>
</dbReference>
<keyword evidence="3 4" id="KW-0802">TPR repeat</keyword>
<dbReference type="GO" id="GO:0005929">
    <property type="term" value="C:cilium"/>
    <property type="evidence" value="ECO:0007669"/>
    <property type="project" value="GOC"/>
</dbReference>
<dbReference type="InterPro" id="IPR019734">
    <property type="entry name" value="TPR_rpt"/>
</dbReference>
<dbReference type="OrthoDB" id="10259630at2759"/>
<proteinExistence type="inferred from homology"/>
<name>A0A0V0U4Z0_9BILA</name>
<dbReference type="Pfam" id="PF25064">
    <property type="entry name" value="ARM_TT21_5th"/>
    <property type="match status" value="1"/>
</dbReference>
<dbReference type="InterPro" id="IPR040364">
    <property type="entry name" value="TTC21A/TTC21B"/>
</dbReference>
<dbReference type="Pfam" id="PF14559">
    <property type="entry name" value="TPR_19"/>
    <property type="match status" value="1"/>
</dbReference>
<keyword evidence="2" id="KW-0677">Repeat</keyword>
<dbReference type="GO" id="GO:0035721">
    <property type="term" value="P:intraciliary retrograde transport"/>
    <property type="evidence" value="ECO:0007669"/>
    <property type="project" value="TreeGrafter"/>
</dbReference>
<feature type="repeat" description="TPR" evidence="4">
    <location>
        <begin position="738"/>
        <end position="771"/>
    </location>
</feature>
<evidence type="ECO:0000313" key="11">
    <source>
        <dbReference type="Proteomes" id="UP000055048"/>
    </source>
</evidence>
<protein>
    <submittedName>
        <fullName evidence="10">Tetratricopeptide repeat protein 21B</fullName>
    </submittedName>
</protein>
<dbReference type="PROSITE" id="PS50005">
    <property type="entry name" value="TPR"/>
    <property type="match status" value="2"/>
</dbReference>
<dbReference type="GO" id="GO:0061512">
    <property type="term" value="P:protein localization to cilium"/>
    <property type="evidence" value="ECO:0007669"/>
    <property type="project" value="TreeGrafter"/>
</dbReference>
<dbReference type="InterPro" id="IPR056835">
    <property type="entry name" value="ARM_TT21_5th"/>
</dbReference>
<dbReference type="FunFam" id="1.25.40.10:FF:000219">
    <property type="entry name" value="Tetratricopeptide repeat domain 21B"/>
    <property type="match status" value="1"/>
</dbReference>
<dbReference type="InterPro" id="IPR056836">
    <property type="entry name" value="ARM_TT21_4th"/>
</dbReference>
<gene>
    <name evidence="10" type="primary">TTC21B</name>
    <name evidence="10" type="ORF">T05_6393</name>
</gene>
<dbReference type="Pfam" id="PF25068">
    <property type="entry name" value="ARM_TT21_4th"/>
    <property type="match status" value="1"/>
</dbReference>
<evidence type="ECO:0000256" key="2">
    <source>
        <dbReference type="ARBA" id="ARBA00022737"/>
    </source>
</evidence>
<dbReference type="SUPFAM" id="SSF48452">
    <property type="entry name" value="TPR-like"/>
    <property type="match status" value="5"/>
</dbReference>